<feature type="repeat" description="PPR" evidence="4">
    <location>
        <begin position="1"/>
        <end position="28"/>
    </location>
</feature>
<evidence type="ECO:0000256" key="1">
    <source>
        <dbReference type="ARBA" id="ARBA00007626"/>
    </source>
</evidence>
<keyword evidence="3" id="KW-0809">Transit peptide</keyword>
<keyword evidence="2" id="KW-0677">Repeat</keyword>
<dbReference type="EMBL" id="LR862133">
    <property type="protein sequence ID" value="CAD1839175.1"/>
    <property type="molecule type" value="Genomic_DNA"/>
</dbReference>
<protein>
    <recommendedName>
        <fullName evidence="6">Pentatricopeptide repeat-containing protein</fullName>
    </recommendedName>
</protein>
<dbReference type="InterPro" id="IPR011990">
    <property type="entry name" value="TPR-like_helical_dom_sf"/>
</dbReference>
<dbReference type="NCBIfam" id="TIGR00756">
    <property type="entry name" value="PPR"/>
    <property type="match status" value="4"/>
</dbReference>
<dbReference type="PANTHER" id="PTHR46128:SF134">
    <property type="entry name" value="PENTACOTRIPEPTIDE-REPEAT REGION OF PRORP DOMAIN-CONTAINING PROTEIN"/>
    <property type="match status" value="1"/>
</dbReference>
<proteinExistence type="inferred from homology"/>
<gene>
    <name evidence="5" type="ORF">CB5_LOCUS22386</name>
</gene>
<evidence type="ECO:0000256" key="2">
    <source>
        <dbReference type="ARBA" id="ARBA00022737"/>
    </source>
</evidence>
<dbReference type="Gene3D" id="1.25.40.10">
    <property type="entry name" value="Tetratricopeptide repeat domain"/>
    <property type="match status" value="3"/>
</dbReference>
<dbReference type="PROSITE" id="PS51375">
    <property type="entry name" value="PPR"/>
    <property type="match status" value="4"/>
</dbReference>
<dbReference type="PANTHER" id="PTHR46128">
    <property type="entry name" value="MITOCHONDRIAL GROUP I INTRON SPLICING FACTOR CCM1"/>
    <property type="match status" value="1"/>
</dbReference>
<evidence type="ECO:0008006" key="6">
    <source>
        <dbReference type="Google" id="ProtNLM"/>
    </source>
</evidence>
<evidence type="ECO:0000256" key="4">
    <source>
        <dbReference type="PROSITE-ProRule" id="PRU00708"/>
    </source>
</evidence>
<evidence type="ECO:0000313" key="5">
    <source>
        <dbReference type="EMBL" id="CAD1839175.1"/>
    </source>
</evidence>
<evidence type="ECO:0000256" key="3">
    <source>
        <dbReference type="ARBA" id="ARBA00022946"/>
    </source>
</evidence>
<dbReference type="InterPro" id="IPR002885">
    <property type="entry name" value="PPR_rpt"/>
</dbReference>
<feature type="repeat" description="PPR" evidence="4">
    <location>
        <begin position="140"/>
        <end position="174"/>
    </location>
</feature>
<comment type="similarity">
    <text evidence="1">Belongs to the PPR family. P subfamily.</text>
</comment>
<accession>A0A6V7Q8K8</accession>
<dbReference type="Pfam" id="PF13041">
    <property type="entry name" value="PPR_2"/>
    <property type="match status" value="2"/>
</dbReference>
<dbReference type="Pfam" id="PF12854">
    <property type="entry name" value="PPR_1"/>
    <property type="match status" value="1"/>
</dbReference>
<feature type="repeat" description="PPR" evidence="4">
    <location>
        <begin position="29"/>
        <end position="63"/>
    </location>
</feature>
<dbReference type="AlphaFoldDB" id="A0A6V7Q8K8"/>
<feature type="repeat" description="PPR" evidence="4">
    <location>
        <begin position="64"/>
        <end position="98"/>
    </location>
</feature>
<name>A0A6V7Q8K8_ANACO</name>
<organism evidence="5">
    <name type="scientific">Ananas comosus var. bracteatus</name>
    <name type="common">red pineapple</name>
    <dbReference type="NCBI Taxonomy" id="296719"/>
    <lineage>
        <taxon>Eukaryota</taxon>
        <taxon>Viridiplantae</taxon>
        <taxon>Streptophyta</taxon>
        <taxon>Embryophyta</taxon>
        <taxon>Tracheophyta</taxon>
        <taxon>Spermatophyta</taxon>
        <taxon>Magnoliopsida</taxon>
        <taxon>Liliopsida</taxon>
        <taxon>Poales</taxon>
        <taxon>Bromeliaceae</taxon>
        <taxon>Bromelioideae</taxon>
        <taxon>Ananas</taxon>
    </lineage>
</organism>
<sequence>MVDALCKAGRVEEAVDLVHDMGFRGCPPTSFIYSVLVHTYGVEKRIEDAVATFLEMERNGIKPDVAVYNALITAFCKVNRFQNAFRVIEDMESKGISPNSRTCNIILNSLISIEEYDEAYKIRDGFESVEVHGKETVCPTMHTFSVLINGLCEKGEVSRACVLLEDMIEKGIRPPGSTFGKLRQLLLKEGREDVLEFLVEKMKNLIEEPLWD</sequence>
<dbReference type="InterPro" id="IPR050872">
    <property type="entry name" value="PPR_P_subfamily"/>
</dbReference>
<reference evidence="5" key="1">
    <citation type="submission" date="2020-07" db="EMBL/GenBank/DDBJ databases">
        <authorList>
            <person name="Lin J."/>
        </authorList>
    </citation>
    <scope>NUCLEOTIDE SEQUENCE</scope>
</reference>